<dbReference type="GO" id="GO:0019748">
    <property type="term" value="P:secondary metabolic process"/>
    <property type="evidence" value="ECO:0007669"/>
    <property type="project" value="TreeGrafter"/>
</dbReference>
<dbReference type="GO" id="GO:0072330">
    <property type="term" value="P:monocarboxylic acid biosynthetic process"/>
    <property type="evidence" value="ECO:0007669"/>
    <property type="project" value="UniProtKB-ARBA"/>
</dbReference>
<reference evidence="3" key="2">
    <citation type="journal article" date="2023" name="IMA Fungus">
        <title>Comparative genomic study of the Penicillium genus elucidates a diverse pangenome and 15 lateral gene transfer events.</title>
        <authorList>
            <person name="Petersen C."/>
            <person name="Sorensen T."/>
            <person name="Nielsen M.R."/>
            <person name="Sondergaard T.E."/>
            <person name="Sorensen J.L."/>
            <person name="Fitzpatrick D.A."/>
            <person name="Frisvad J.C."/>
            <person name="Nielsen K.L."/>
        </authorList>
    </citation>
    <scope>NUCLEOTIDE SEQUENCE</scope>
    <source>
        <strain evidence="3">IBT 29677</strain>
    </source>
</reference>
<dbReference type="PANTHER" id="PTHR48070">
    <property type="entry name" value="ESTERASE OVCA2"/>
    <property type="match status" value="1"/>
</dbReference>
<dbReference type="InterPro" id="IPR029058">
    <property type="entry name" value="AB_hydrolase_fold"/>
</dbReference>
<keyword evidence="4" id="KW-1185">Reference proteome</keyword>
<dbReference type="AlphaFoldDB" id="A0A9W9SDW0"/>
<evidence type="ECO:0000313" key="4">
    <source>
        <dbReference type="Proteomes" id="UP001147747"/>
    </source>
</evidence>
<evidence type="ECO:0000313" key="3">
    <source>
        <dbReference type="EMBL" id="KAJ5376831.1"/>
    </source>
</evidence>
<dbReference type="SUPFAM" id="SSF53474">
    <property type="entry name" value="alpha/beta-Hydrolases"/>
    <property type="match status" value="1"/>
</dbReference>
<gene>
    <name evidence="3" type="ORF">N7509_013717</name>
</gene>
<dbReference type="PANTHER" id="PTHR48070:SF7">
    <property type="entry name" value="SERINE HYDROLASE FSH DOMAIN-CONTAINING PROTEIN-RELATED"/>
    <property type="match status" value="1"/>
</dbReference>
<evidence type="ECO:0000256" key="1">
    <source>
        <dbReference type="ARBA" id="ARBA00022801"/>
    </source>
</evidence>
<comment type="caution">
    <text evidence="3">The sequence shown here is derived from an EMBL/GenBank/DDBJ whole genome shotgun (WGS) entry which is preliminary data.</text>
</comment>
<organism evidence="3 4">
    <name type="scientific">Penicillium cosmopolitanum</name>
    <dbReference type="NCBI Taxonomy" id="1131564"/>
    <lineage>
        <taxon>Eukaryota</taxon>
        <taxon>Fungi</taxon>
        <taxon>Dikarya</taxon>
        <taxon>Ascomycota</taxon>
        <taxon>Pezizomycotina</taxon>
        <taxon>Eurotiomycetes</taxon>
        <taxon>Eurotiomycetidae</taxon>
        <taxon>Eurotiales</taxon>
        <taxon>Aspergillaceae</taxon>
        <taxon>Penicillium</taxon>
    </lineage>
</organism>
<dbReference type="InterPro" id="IPR050593">
    <property type="entry name" value="LovG"/>
</dbReference>
<dbReference type="EMBL" id="JAPZBU010000012">
    <property type="protein sequence ID" value="KAJ5376831.1"/>
    <property type="molecule type" value="Genomic_DNA"/>
</dbReference>
<dbReference type="Pfam" id="PF03959">
    <property type="entry name" value="FSH1"/>
    <property type="match status" value="1"/>
</dbReference>
<dbReference type="GO" id="GO:0016787">
    <property type="term" value="F:hydrolase activity"/>
    <property type="evidence" value="ECO:0007669"/>
    <property type="project" value="UniProtKB-KW"/>
</dbReference>
<dbReference type="OrthoDB" id="2094269at2759"/>
<accession>A0A9W9SDW0</accession>
<dbReference type="GO" id="GO:0017000">
    <property type="term" value="P:antibiotic biosynthetic process"/>
    <property type="evidence" value="ECO:0007669"/>
    <property type="project" value="UniProtKB-ARBA"/>
</dbReference>
<dbReference type="GO" id="GO:0005737">
    <property type="term" value="C:cytoplasm"/>
    <property type="evidence" value="ECO:0007669"/>
    <property type="project" value="TreeGrafter"/>
</dbReference>
<dbReference type="GeneID" id="81377334"/>
<dbReference type="InterPro" id="IPR005645">
    <property type="entry name" value="FSH-like_dom"/>
</dbReference>
<feature type="domain" description="Serine hydrolase" evidence="2">
    <location>
        <begin position="2"/>
        <end position="198"/>
    </location>
</feature>
<name>A0A9W9SDW0_9EURO</name>
<dbReference type="Gene3D" id="3.40.50.1820">
    <property type="entry name" value="alpha/beta hydrolase"/>
    <property type="match status" value="1"/>
</dbReference>
<dbReference type="GO" id="GO:0005634">
    <property type="term" value="C:nucleus"/>
    <property type="evidence" value="ECO:0007669"/>
    <property type="project" value="TreeGrafter"/>
</dbReference>
<dbReference type="RefSeq" id="XP_056481861.1">
    <property type="nucleotide sequence ID" value="XM_056638354.1"/>
</dbReference>
<protein>
    <recommendedName>
        <fullName evidence="2">Serine hydrolase domain-containing protein</fullName>
    </recommendedName>
</protein>
<proteinExistence type="predicted"/>
<evidence type="ECO:0000259" key="2">
    <source>
        <dbReference type="Pfam" id="PF03959"/>
    </source>
</evidence>
<sequence length="214" mass="23273">MHFLCLHGASTNSEIFEIQTGGLRQALEAKGHRFTFVNGSLDASVEAELEGVVEGPFYNHYLRSPSLPGSSLHDAFEHTHQLIAEKGPFDAVMGFSQGGALAAALLINHAKTNSTSPPLFRAAIFLCSGTPWEGSGLEYVAPRQDVFPISIPTAHIVGKLDPLYPDGIKLFNLCEPANAVFYDHGSKHMVPFDPKNNKEMVRVIEETIAKAMRG</sequence>
<dbReference type="Proteomes" id="UP001147747">
    <property type="component" value="Unassembled WGS sequence"/>
</dbReference>
<reference evidence="3" key="1">
    <citation type="submission" date="2022-12" db="EMBL/GenBank/DDBJ databases">
        <authorList>
            <person name="Petersen C."/>
        </authorList>
    </citation>
    <scope>NUCLEOTIDE SEQUENCE</scope>
    <source>
        <strain evidence="3">IBT 29677</strain>
    </source>
</reference>
<keyword evidence="1" id="KW-0378">Hydrolase</keyword>